<name>A0A382SWI4_9ZZZZ</name>
<organism evidence="1">
    <name type="scientific">marine metagenome</name>
    <dbReference type="NCBI Taxonomy" id="408172"/>
    <lineage>
        <taxon>unclassified sequences</taxon>
        <taxon>metagenomes</taxon>
        <taxon>ecological metagenomes</taxon>
    </lineage>
</organism>
<dbReference type="AlphaFoldDB" id="A0A382SWI4"/>
<gene>
    <name evidence="1" type="ORF">METZ01_LOCUS366679</name>
</gene>
<dbReference type="EMBL" id="UINC01131861">
    <property type="protein sequence ID" value="SVD13825.1"/>
    <property type="molecule type" value="Genomic_DNA"/>
</dbReference>
<protein>
    <submittedName>
        <fullName evidence="1">Uncharacterized protein</fullName>
    </submittedName>
</protein>
<evidence type="ECO:0000313" key="1">
    <source>
        <dbReference type="EMBL" id="SVD13825.1"/>
    </source>
</evidence>
<accession>A0A382SWI4</accession>
<reference evidence="1" key="1">
    <citation type="submission" date="2018-05" db="EMBL/GenBank/DDBJ databases">
        <authorList>
            <person name="Lanie J.A."/>
            <person name="Ng W.-L."/>
            <person name="Kazmierczak K.M."/>
            <person name="Andrzejewski T.M."/>
            <person name="Davidsen T.M."/>
            <person name="Wayne K.J."/>
            <person name="Tettelin H."/>
            <person name="Glass J.I."/>
            <person name="Rusch D."/>
            <person name="Podicherti R."/>
            <person name="Tsui H.-C.T."/>
            <person name="Winkler M.E."/>
        </authorList>
    </citation>
    <scope>NUCLEOTIDE SEQUENCE</scope>
</reference>
<sequence>MRMMSLSDFNSISLEDLDKVQLLNRKDTKFVFSQNKLLQLLD</sequence>
<feature type="non-terminal residue" evidence="1">
    <location>
        <position position="42"/>
    </location>
</feature>
<proteinExistence type="predicted"/>